<keyword evidence="4" id="KW-0633">Potassium transport</keyword>
<evidence type="ECO:0000256" key="7">
    <source>
        <dbReference type="ARBA" id="ARBA00022958"/>
    </source>
</evidence>
<proteinExistence type="inferred from homology"/>
<comment type="similarity">
    <text evidence="2">Belongs to the TMEM175 family.</text>
</comment>
<evidence type="ECO:0000256" key="2">
    <source>
        <dbReference type="ARBA" id="ARBA00006920"/>
    </source>
</evidence>
<dbReference type="GO" id="GO:0005267">
    <property type="term" value="F:potassium channel activity"/>
    <property type="evidence" value="ECO:0007669"/>
    <property type="project" value="UniProtKB-KW"/>
</dbReference>
<keyword evidence="7" id="KW-0630">Potassium</keyword>
<comment type="caution">
    <text evidence="14">The sequence shown here is derived from an EMBL/GenBank/DDBJ whole genome shotgun (WGS) entry which is preliminary data.</text>
</comment>
<reference evidence="15" key="1">
    <citation type="submission" date="2016-03" db="EMBL/GenBank/DDBJ databases">
        <authorList>
            <person name="Johnson T.J."/>
            <person name="Youmans B."/>
            <person name="Case K."/>
            <person name="Noll S."/>
        </authorList>
    </citation>
    <scope>NUCLEOTIDE SEQUENCE [LARGE SCALE GENOMIC DNA]</scope>
    <source>
        <strain evidence="15">UMNLAv8</strain>
    </source>
</reference>
<evidence type="ECO:0008006" key="16">
    <source>
        <dbReference type="Google" id="ProtNLM"/>
    </source>
</evidence>
<name>A0A179C489_9LACO</name>
<protein>
    <recommendedName>
        <fullName evidence="16">DUF1211 domain-containing protein</fullName>
    </recommendedName>
</protein>
<keyword evidence="9" id="KW-0406">Ion transport</keyword>
<evidence type="ECO:0000313" key="15">
    <source>
        <dbReference type="Proteomes" id="UP000078520"/>
    </source>
</evidence>
<dbReference type="RefSeq" id="WP_064208345.1">
    <property type="nucleotide sequence ID" value="NZ_LVKC01000046.1"/>
</dbReference>
<evidence type="ECO:0000256" key="3">
    <source>
        <dbReference type="ARBA" id="ARBA00022448"/>
    </source>
</evidence>
<evidence type="ECO:0000256" key="13">
    <source>
        <dbReference type="SAM" id="Phobius"/>
    </source>
</evidence>
<dbReference type="GO" id="GO:0015252">
    <property type="term" value="F:proton channel activity"/>
    <property type="evidence" value="ECO:0007669"/>
    <property type="project" value="InterPro"/>
</dbReference>
<evidence type="ECO:0000256" key="12">
    <source>
        <dbReference type="ARBA" id="ARBA00034430"/>
    </source>
</evidence>
<evidence type="ECO:0000313" key="14">
    <source>
        <dbReference type="EMBL" id="OAQ08522.1"/>
    </source>
</evidence>
<dbReference type="InterPro" id="IPR010617">
    <property type="entry name" value="TMEM175-like"/>
</dbReference>
<keyword evidence="5 13" id="KW-0812">Transmembrane</keyword>
<evidence type="ECO:0000256" key="9">
    <source>
        <dbReference type="ARBA" id="ARBA00023065"/>
    </source>
</evidence>
<evidence type="ECO:0000256" key="6">
    <source>
        <dbReference type="ARBA" id="ARBA00022826"/>
    </source>
</evidence>
<feature type="transmembrane region" description="Helical" evidence="13">
    <location>
        <begin position="124"/>
        <end position="143"/>
    </location>
</feature>
<organism evidence="14 15">
    <name type="scientific">Ligilactobacillus aviarius</name>
    <dbReference type="NCBI Taxonomy" id="1606"/>
    <lineage>
        <taxon>Bacteria</taxon>
        <taxon>Bacillati</taxon>
        <taxon>Bacillota</taxon>
        <taxon>Bacilli</taxon>
        <taxon>Lactobacillales</taxon>
        <taxon>Lactobacillaceae</taxon>
        <taxon>Ligilactobacillus</taxon>
    </lineage>
</organism>
<dbReference type="Proteomes" id="UP000078520">
    <property type="component" value="Unassembled WGS sequence"/>
</dbReference>
<evidence type="ECO:0000256" key="5">
    <source>
        <dbReference type="ARBA" id="ARBA00022692"/>
    </source>
</evidence>
<keyword evidence="6" id="KW-0631">Potassium channel</keyword>
<dbReference type="Pfam" id="PF06736">
    <property type="entry name" value="TMEM175"/>
    <property type="match status" value="1"/>
</dbReference>
<feature type="transmembrane region" description="Helical" evidence="13">
    <location>
        <begin position="32"/>
        <end position="49"/>
    </location>
</feature>
<dbReference type="AlphaFoldDB" id="A0A179C489"/>
<keyword evidence="11" id="KW-0407">Ion channel</keyword>
<comment type="catalytic activity">
    <reaction evidence="12">
        <text>K(+)(in) = K(+)(out)</text>
        <dbReference type="Rhea" id="RHEA:29463"/>
        <dbReference type="ChEBI" id="CHEBI:29103"/>
    </reaction>
</comment>
<keyword evidence="10 13" id="KW-0472">Membrane</keyword>
<feature type="transmembrane region" description="Helical" evidence="13">
    <location>
        <begin position="101"/>
        <end position="118"/>
    </location>
</feature>
<keyword evidence="8 13" id="KW-1133">Transmembrane helix</keyword>
<evidence type="ECO:0000256" key="8">
    <source>
        <dbReference type="ARBA" id="ARBA00022989"/>
    </source>
</evidence>
<evidence type="ECO:0000256" key="1">
    <source>
        <dbReference type="ARBA" id="ARBA00004141"/>
    </source>
</evidence>
<dbReference type="GO" id="GO:0016020">
    <property type="term" value="C:membrane"/>
    <property type="evidence" value="ECO:0007669"/>
    <property type="project" value="UniProtKB-SubCell"/>
</dbReference>
<comment type="subcellular location">
    <subcellularLocation>
        <location evidence="1">Membrane</location>
        <topology evidence="1">Multi-pass membrane protein</topology>
    </subcellularLocation>
</comment>
<feature type="transmembrane region" description="Helical" evidence="13">
    <location>
        <begin position="174"/>
        <end position="192"/>
    </location>
</feature>
<evidence type="ECO:0000256" key="11">
    <source>
        <dbReference type="ARBA" id="ARBA00023303"/>
    </source>
</evidence>
<feature type="transmembrane region" description="Helical" evidence="13">
    <location>
        <begin position="61"/>
        <end position="80"/>
    </location>
</feature>
<accession>A0A179C489</accession>
<evidence type="ECO:0000256" key="4">
    <source>
        <dbReference type="ARBA" id="ARBA00022538"/>
    </source>
</evidence>
<gene>
    <name evidence="14" type="ORF">A3O14_03730</name>
</gene>
<dbReference type="EMBL" id="LVKI01000010">
    <property type="protein sequence ID" value="OAQ08522.1"/>
    <property type="molecule type" value="Genomic_DNA"/>
</dbReference>
<sequence length="223" mass="25604">MEKKTIDQAKVHSYIDHLQNQTHEKMMEHLKAFNDGVFAIIITILALEIPAPHSQATYPAFIKSISIFLISFFVIGNFWYHLTLLLSNIKQAPKRVIIVDLMYLADLTLLPVLTSWIIEKPSVLAVANYGIVYLIAQLVRTWLRHIVFSIHISSALPAERAAIIEDHTDRQMRLRTILLFILNESLIALALLNPKLTIYAYLALPILDFFLPSHKKLIKKIKR</sequence>
<keyword evidence="3" id="KW-0813">Transport</keyword>
<evidence type="ECO:0000256" key="10">
    <source>
        <dbReference type="ARBA" id="ARBA00023136"/>
    </source>
</evidence>